<proteinExistence type="predicted"/>
<reference evidence="1" key="1">
    <citation type="journal article" date="2023" name="Mol. Biol. Evol.">
        <title>Third-Generation Sequencing Reveals the Adaptive Role of the Epigenome in Three Deep-Sea Polychaetes.</title>
        <authorList>
            <person name="Perez M."/>
            <person name="Aroh O."/>
            <person name="Sun Y."/>
            <person name="Lan Y."/>
            <person name="Juniper S.K."/>
            <person name="Young C.R."/>
            <person name="Angers B."/>
            <person name="Qian P.Y."/>
        </authorList>
    </citation>
    <scope>NUCLEOTIDE SEQUENCE</scope>
    <source>
        <strain evidence="1">R07B-5</strain>
    </source>
</reference>
<gene>
    <name evidence="1" type="ORF">NP493_14g04007</name>
</gene>
<comment type="caution">
    <text evidence="1">The sequence shown here is derived from an EMBL/GenBank/DDBJ whole genome shotgun (WGS) entry which is preliminary data.</text>
</comment>
<accession>A0AAD9PEP9</accession>
<dbReference type="Proteomes" id="UP001209878">
    <property type="component" value="Unassembled WGS sequence"/>
</dbReference>
<sequence>MCTIRVGAALAPRQGRPISCHCASRFQLCVDSMVSQPAGDTVTLCATGDCHTETGDKMIQSYHSHSSIIEVILIPGVDSYWAKPVCRGHHGSYWAYGPNYL</sequence>
<dbReference type="EMBL" id="JAODUO010000016">
    <property type="protein sequence ID" value="KAK2193168.1"/>
    <property type="molecule type" value="Genomic_DNA"/>
</dbReference>
<organism evidence="1 2">
    <name type="scientific">Ridgeia piscesae</name>
    <name type="common">Tubeworm</name>
    <dbReference type="NCBI Taxonomy" id="27915"/>
    <lineage>
        <taxon>Eukaryota</taxon>
        <taxon>Metazoa</taxon>
        <taxon>Spiralia</taxon>
        <taxon>Lophotrochozoa</taxon>
        <taxon>Annelida</taxon>
        <taxon>Polychaeta</taxon>
        <taxon>Sedentaria</taxon>
        <taxon>Canalipalpata</taxon>
        <taxon>Sabellida</taxon>
        <taxon>Siboglinidae</taxon>
        <taxon>Ridgeia</taxon>
    </lineage>
</organism>
<dbReference type="AlphaFoldDB" id="A0AAD9PEP9"/>
<name>A0AAD9PEP9_RIDPI</name>
<evidence type="ECO:0000313" key="2">
    <source>
        <dbReference type="Proteomes" id="UP001209878"/>
    </source>
</evidence>
<protein>
    <submittedName>
        <fullName evidence="1">Uncharacterized protein</fullName>
    </submittedName>
</protein>
<keyword evidence="2" id="KW-1185">Reference proteome</keyword>
<evidence type="ECO:0000313" key="1">
    <source>
        <dbReference type="EMBL" id="KAK2193168.1"/>
    </source>
</evidence>